<dbReference type="Pfam" id="PF17042">
    <property type="entry name" value="NBD_C"/>
    <property type="match status" value="1"/>
</dbReference>
<dbReference type="Gene3D" id="3.40.980.20">
    <property type="entry name" value="Four-carbon acid sugar kinase, nucleotide binding domain"/>
    <property type="match status" value="1"/>
</dbReference>
<feature type="domain" description="Four-carbon acid sugar kinase nucleotide binding" evidence="8">
    <location>
        <begin position="291"/>
        <end position="453"/>
    </location>
</feature>
<dbReference type="InterPro" id="IPR010737">
    <property type="entry name" value="4-carb_acid_sugar_kinase_N"/>
</dbReference>
<name>A0ABM8GBB2_9MICO</name>
<feature type="domain" description="Four-carbon acid sugar kinase N-terminal" evidence="7">
    <location>
        <begin position="28"/>
        <end position="266"/>
    </location>
</feature>
<dbReference type="RefSeq" id="WP_286278814.1">
    <property type="nucleotide sequence ID" value="NZ_AP027731.1"/>
</dbReference>
<dbReference type="InterPro" id="IPR037051">
    <property type="entry name" value="4-carb_acid_sugar_kinase_N_sf"/>
</dbReference>
<protein>
    <recommendedName>
        <fullName evidence="11">Four-carbon acid sugar kinase family protein</fullName>
    </recommendedName>
</protein>
<dbReference type="SUPFAM" id="SSF142764">
    <property type="entry name" value="YgbK-like"/>
    <property type="match status" value="1"/>
</dbReference>
<keyword evidence="6" id="KW-0119">Carbohydrate metabolism</keyword>
<keyword evidence="4" id="KW-0418">Kinase</keyword>
<evidence type="ECO:0000313" key="10">
    <source>
        <dbReference type="Proteomes" id="UP001321498"/>
    </source>
</evidence>
<evidence type="ECO:0000256" key="2">
    <source>
        <dbReference type="ARBA" id="ARBA00022679"/>
    </source>
</evidence>
<keyword evidence="10" id="KW-1185">Reference proteome</keyword>
<dbReference type="Pfam" id="PF07005">
    <property type="entry name" value="SBD_N"/>
    <property type="match status" value="1"/>
</dbReference>
<keyword evidence="3" id="KW-0547">Nucleotide-binding</keyword>
<reference evidence="10" key="1">
    <citation type="journal article" date="2019" name="Int. J. Syst. Evol. Microbiol.">
        <title>The Global Catalogue of Microorganisms (GCM) 10K type strain sequencing project: providing services to taxonomists for standard genome sequencing and annotation.</title>
        <authorList>
            <consortium name="The Broad Institute Genomics Platform"/>
            <consortium name="The Broad Institute Genome Sequencing Center for Infectious Disease"/>
            <person name="Wu L."/>
            <person name="Ma J."/>
        </authorList>
    </citation>
    <scope>NUCLEOTIDE SEQUENCE [LARGE SCALE GENOMIC DNA]</scope>
    <source>
        <strain evidence="10">NBRC 108725</strain>
    </source>
</reference>
<evidence type="ECO:0008006" key="11">
    <source>
        <dbReference type="Google" id="ProtNLM"/>
    </source>
</evidence>
<dbReference type="Gene3D" id="3.40.50.10840">
    <property type="entry name" value="Putative sugar-binding, N-terminal domain"/>
    <property type="match status" value="1"/>
</dbReference>
<evidence type="ECO:0000256" key="4">
    <source>
        <dbReference type="ARBA" id="ARBA00022777"/>
    </source>
</evidence>
<dbReference type="Proteomes" id="UP001321498">
    <property type="component" value="Chromosome"/>
</dbReference>
<keyword evidence="5" id="KW-0067">ATP-binding</keyword>
<evidence type="ECO:0000256" key="6">
    <source>
        <dbReference type="ARBA" id="ARBA00023277"/>
    </source>
</evidence>
<dbReference type="InterPro" id="IPR031475">
    <property type="entry name" value="NBD_C"/>
</dbReference>
<dbReference type="InterPro" id="IPR042213">
    <property type="entry name" value="NBD_C_sf"/>
</dbReference>
<evidence type="ECO:0000259" key="7">
    <source>
        <dbReference type="Pfam" id="PF07005"/>
    </source>
</evidence>
<evidence type="ECO:0000256" key="1">
    <source>
        <dbReference type="ARBA" id="ARBA00005715"/>
    </source>
</evidence>
<sequence length="468" mass="49055">MPEPSAHDAAARRRQRIRAWRAAHPHPLAILDDDPTGSQSVHSVEVVTVLERDELAAAFREPASVAFLLTNTRGLPESRAAELTEAVARDLLELDPLTEFVSRSDSTLRGHVLAEIEAIGARRRAATGAGFDAVLLAPAFFEAGRFTQDDVHYATLAGVPAPVGETEFAKDATFGYRSSNLRDFLAEKSGGRIDATDVLSISLETIRRGGPDAVRDLLLGAPSGSFIVVNGTEYSDFETVVLGVQAAVDAGRTFLFRTGPSFVRALAGIEPRAPLGADAIGHLAGGTGHGLVVVGSHVSQTSRQVAAARERGGLHEVELSVPRVVAGDRAYLRERADAVRAALADRDVLLFTSRELVTGADAGTSLDIAVAVSAAVSGVVADALAARPAWVVAKGGITSHDVAVHGLGIRRARVLGQMLPGQVSVFEPLAAREGAVGIPFVVFAGNVGDDETLADVVQTLHSAQLVAR</sequence>
<evidence type="ECO:0000256" key="5">
    <source>
        <dbReference type="ARBA" id="ARBA00022840"/>
    </source>
</evidence>
<gene>
    <name evidence="9" type="ORF">GCM10025866_14220</name>
</gene>
<comment type="similarity">
    <text evidence="1">Belongs to the four-carbon acid sugar kinase family.</text>
</comment>
<accession>A0ABM8GBB2</accession>
<evidence type="ECO:0000256" key="3">
    <source>
        <dbReference type="ARBA" id="ARBA00022741"/>
    </source>
</evidence>
<evidence type="ECO:0000259" key="8">
    <source>
        <dbReference type="Pfam" id="PF17042"/>
    </source>
</evidence>
<dbReference type="EMBL" id="AP027731">
    <property type="protein sequence ID" value="BDZ45513.1"/>
    <property type="molecule type" value="Genomic_DNA"/>
</dbReference>
<organism evidence="9 10">
    <name type="scientific">Naasia aerilata</name>
    <dbReference type="NCBI Taxonomy" id="1162966"/>
    <lineage>
        <taxon>Bacteria</taxon>
        <taxon>Bacillati</taxon>
        <taxon>Actinomycetota</taxon>
        <taxon>Actinomycetes</taxon>
        <taxon>Micrococcales</taxon>
        <taxon>Microbacteriaceae</taxon>
        <taxon>Naasia</taxon>
    </lineage>
</organism>
<proteinExistence type="inferred from homology"/>
<keyword evidence="2" id="KW-0808">Transferase</keyword>
<evidence type="ECO:0000313" key="9">
    <source>
        <dbReference type="EMBL" id="BDZ45513.1"/>
    </source>
</evidence>